<gene>
    <name evidence="4" type="ORF">LA5096_02876</name>
</gene>
<dbReference type="PROSITE" id="PS51186">
    <property type="entry name" value="GNAT"/>
    <property type="match status" value="1"/>
</dbReference>
<feature type="domain" description="N-acetyltransferase" evidence="3">
    <location>
        <begin position="4"/>
        <end position="145"/>
    </location>
</feature>
<keyword evidence="2" id="KW-0012">Acyltransferase</keyword>
<dbReference type="PANTHER" id="PTHR43877:SF2">
    <property type="entry name" value="AMINOALKYLPHOSPHONATE N-ACETYLTRANSFERASE-RELATED"/>
    <property type="match status" value="1"/>
</dbReference>
<dbReference type="AlphaFoldDB" id="A0A0M7A275"/>
<protein>
    <submittedName>
        <fullName evidence="4">Ribosomal-protein-alanine acetyltransferase</fullName>
    </submittedName>
</protein>
<keyword evidence="1 4" id="KW-0808">Transferase</keyword>
<evidence type="ECO:0000256" key="2">
    <source>
        <dbReference type="ARBA" id="ARBA00023315"/>
    </source>
</evidence>
<dbReference type="InterPro" id="IPR000182">
    <property type="entry name" value="GNAT_dom"/>
</dbReference>
<dbReference type="InterPro" id="IPR050832">
    <property type="entry name" value="Bact_Acetyltransf"/>
</dbReference>
<dbReference type="Proteomes" id="UP000049983">
    <property type="component" value="Unassembled WGS sequence"/>
</dbReference>
<dbReference type="GeneID" id="97670243"/>
<dbReference type="Pfam" id="PF00583">
    <property type="entry name" value="Acetyltransf_1"/>
    <property type="match status" value="1"/>
</dbReference>
<proteinExistence type="predicted"/>
<accession>A0A0M7A275</accession>
<dbReference type="GO" id="GO:0016747">
    <property type="term" value="F:acyltransferase activity, transferring groups other than amino-acyl groups"/>
    <property type="evidence" value="ECO:0007669"/>
    <property type="project" value="InterPro"/>
</dbReference>
<dbReference type="PANTHER" id="PTHR43877">
    <property type="entry name" value="AMINOALKYLPHOSPHONATE N-ACETYLTRANSFERASE-RELATED-RELATED"/>
    <property type="match status" value="1"/>
</dbReference>
<reference evidence="5" key="1">
    <citation type="submission" date="2015-07" db="EMBL/GenBank/DDBJ databases">
        <authorList>
            <person name="Rodrigo-Torres Lidia"/>
            <person name="Arahal R.David."/>
        </authorList>
    </citation>
    <scope>NUCLEOTIDE SEQUENCE [LARGE SCALE GENOMIC DNA]</scope>
    <source>
        <strain evidence="5">CECT 5096</strain>
    </source>
</reference>
<evidence type="ECO:0000313" key="5">
    <source>
        <dbReference type="Proteomes" id="UP000049983"/>
    </source>
</evidence>
<dbReference type="RefSeq" id="WP_055113741.1">
    <property type="nucleotide sequence ID" value="NZ_CXWA01000001.1"/>
</dbReference>
<dbReference type="Gene3D" id="3.40.630.30">
    <property type="match status" value="1"/>
</dbReference>
<evidence type="ECO:0000259" key="3">
    <source>
        <dbReference type="PROSITE" id="PS51186"/>
    </source>
</evidence>
<sequence>MSYVEISFADEAEKASTSRAIEDRLLQSLAKENKQANNDEFILKATDENGHLLGGLRASTSYHWLLIKTLWVDDAVRGGGLGSRLVELAELEAKRLGCHGAWLDTSNETARKFYQGLGYQDFGVLGNRPDQALPDHRRWFMKKDL</sequence>
<dbReference type="STRING" id="311410.LA5095_01622"/>
<dbReference type="OrthoDB" id="9787920at2"/>
<dbReference type="InterPro" id="IPR016181">
    <property type="entry name" value="Acyl_CoA_acyltransferase"/>
</dbReference>
<evidence type="ECO:0000256" key="1">
    <source>
        <dbReference type="ARBA" id="ARBA00022679"/>
    </source>
</evidence>
<organism evidence="4 5">
    <name type="scientific">Roseibium album</name>
    <dbReference type="NCBI Taxonomy" id="311410"/>
    <lineage>
        <taxon>Bacteria</taxon>
        <taxon>Pseudomonadati</taxon>
        <taxon>Pseudomonadota</taxon>
        <taxon>Alphaproteobacteria</taxon>
        <taxon>Hyphomicrobiales</taxon>
        <taxon>Stappiaceae</taxon>
        <taxon>Roseibium</taxon>
    </lineage>
</organism>
<dbReference type="CDD" id="cd04301">
    <property type="entry name" value="NAT_SF"/>
    <property type="match status" value="1"/>
</dbReference>
<dbReference type="SUPFAM" id="SSF55729">
    <property type="entry name" value="Acyl-CoA N-acyltransferases (Nat)"/>
    <property type="match status" value="1"/>
</dbReference>
<keyword evidence="5" id="KW-1185">Reference proteome</keyword>
<name>A0A0M7A275_9HYPH</name>
<dbReference type="EMBL" id="CXWC01000010">
    <property type="protein sequence ID" value="CTQ71335.1"/>
    <property type="molecule type" value="Genomic_DNA"/>
</dbReference>
<evidence type="ECO:0000313" key="4">
    <source>
        <dbReference type="EMBL" id="CTQ71335.1"/>
    </source>
</evidence>